<keyword evidence="1" id="KW-0378">Hydrolase</keyword>
<name>A0A074VAD1_9NEIS</name>
<dbReference type="InterPro" id="IPR000340">
    <property type="entry name" value="Dual-sp_phosphatase_cat-dom"/>
</dbReference>
<feature type="transmembrane region" description="Helical" evidence="3">
    <location>
        <begin position="7"/>
        <end position="29"/>
    </location>
</feature>
<dbReference type="Proteomes" id="UP000027644">
    <property type="component" value="Unassembled WGS sequence"/>
</dbReference>
<dbReference type="SMART" id="SM00195">
    <property type="entry name" value="DSPc"/>
    <property type="match status" value="1"/>
</dbReference>
<protein>
    <recommendedName>
        <fullName evidence="4">Tyrosine specific protein phosphatases domain-containing protein</fullName>
    </recommendedName>
</protein>
<feature type="transmembrane region" description="Helical" evidence="3">
    <location>
        <begin position="156"/>
        <end position="173"/>
    </location>
</feature>
<dbReference type="PROSITE" id="PS50056">
    <property type="entry name" value="TYR_PHOSPHATASE_2"/>
    <property type="match status" value="1"/>
</dbReference>
<dbReference type="InterPro" id="IPR020422">
    <property type="entry name" value="TYR_PHOSPHATASE_DUAL_dom"/>
</dbReference>
<dbReference type="PROSITE" id="PS00383">
    <property type="entry name" value="TYR_PHOSPHATASE_1"/>
    <property type="match status" value="1"/>
</dbReference>
<dbReference type="EMBL" id="AVQL01000444">
    <property type="protein sequence ID" value="KEQ00832.1"/>
    <property type="molecule type" value="Genomic_DNA"/>
</dbReference>
<proteinExistence type="predicted"/>
<keyword evidence="3" id="KW-0812">Transmembrane</keyword>
<evidence type="ECO:0000256" key="2">
    <source>
        <dbReference type="ARBA" id="ARBA00022912"/>
    </source>
</evidence>
<dbReference type="InterPro" id="IPR000387">
    <property type="entry name" value="Tyr_Pase_dom"/>
</dbReference>
<evidence type="ECO:0000259" key="4">
    <source>
        <dbReference type="PROSITE" id="PS50056"/>
    </source>
</evidence>
<dbReference type="Pfam" id="PF00782">
    <property type="entry name" value="DSPc"/>
    <property type="match status" value="1"/>
</dbReference>
<dbReference type="PANTHER" id="PTHR47216:SF4">
    <property type="entry name" value="OS01G0859400 PROTEIN"/>
    <property type="match status" value="1"/>
</dbReference>
<accession>A0A074VAD1</accession>
<evidence type="ECO:0000256" key="3">
    <source>
        <dbReference type="SAM" id="Phobius"/>
    </source>
</evidence>
<dbReference type="InterPro" id="IPR016130">
    <property type="entry name" value="Tyr_Pase_AS"/>
</dbReference>
<feature type="transmembrane region" description="Helical" evidence="3">
    <location>
        <begin position="86"/>
        <end position="108"/>
    </location>
</feature>
<dbReference type="Gene3D" id="3.90.190.10">
    <property type="entry name" value="Protein tyrosine phosphatase superfamily"/>
    <property type="match status" value="1"/>
</dbReference>
<dbReference type="SUPFAM" id="SSF52799">
    <property type="entry name" value="(Phosphotyrosine protein) phosphatases II"/>
    <property type="match status" value="1"/>
</dbReference>
<feature type="transmembrane region" description="Helical" evidence="3">
    <location>
        <begin position="128"/>
        <end position="144"/>
    </location>
</feature>
<dbReference type="PANTHER" id="PTHR47216">
    <property type="match status" value="1"/>
</dbReference>
<feature type="domain" description="Tyrosine specific protein phosphatases" evidence="4">
    <location>
        <begin position="350"/>
        <end position="419"/>
    </location>
</feature>
<evidence type="ECO:0000313" key="6">
    <source>
        <dbReference type="Proteomes" id="UP000027644"/>
    </source>
</evidence>
<dbReference type="InterPro" id="IPR029021">
    <property type="entry name" value="Prot-tyrosine_phosphatase-like"/>
</dbReference>
<reference evidence="5 6" key="1">
    <citation type="journal article" date="2014" name="PLoS Genet.">
        <title>Hidden diversity in honey bee gut symbionts detected by single-cell genomics.</title>
        <authorList>
            <person name="Engel P."/>
            <person name="Stepanauskas R."/>
            <person name="Moran N."/>
        </authorList>
    </citation>
    <scope>NUCLEOTIDE SEQUENCE [LARGE SCALE GENOMIC DNA]</scope>
    <source>
        <strain evidence="5 6">SCGC AB-598-J21</strain>
    </source>
</reference>
<gene>
    <name evidence="5" type="ORF">SASC598J21_014300</name>
</gene>
<dbReference type="AlphaFoldDB" id="A0A074VAD1"/>
<keyword evidence="3" id="KW-1133">Transmembrane helix</keyword>
<dbReference type="GO" id="GO:0004721">
    <property type="term" value="F:phosphoprotein phosphatase activity"/>
    <property type="evidence" value="ECO:0007669"/>
    <property type="project" value="UniProtKB-KW"/>
</dbReference>
<sequence length="440" mass="51173">MKLRSQLNCLAVGWLIILAPFFLVTYELVNQFTATRADINSVVYSWEQYIPFIPLTILPYCSLALLYCISLFLCRSVSEQTRQACRLVLASTIACISFLLFPLRFSFIRPIVEGFTGWWFNQLEQFNLSYNQSSILYIILSWLLWQHFLQHTPKRLRWLIHCWFLLIGISVLTTWQHHFIDVMIGVAIGMFIDWLIPVKKIPKTHIHIPCTQSKKLTKYYATAALVCLCFGIYSTPWLLWLALSLFIVSCSYHFGVNTIYKSQHGKYSAATYILLFPWRCLMTISRWLYTRKIPAISPINEHIFMGSYPCSSVKQKAILDLTFEFPRAQSTYNCVYRCIPMLDLVCPSMMQLQQAVSELEKLRTQHNSVLIHCSLGLSRSAIVVVAWLLAFDDFKTVEQACTFVQQQRPQIVLGSKHMELLEQWHINITQNPMNMNLVRC</sequence>
<evidence type="ECO:0000313" key="5">
    <source>
        <dbReference type="EMBL" id="KEQ00832.1"/>
    </source>
</evidence>
<keyword evidence="2" id="KW-0904">Protein phosphatase</keyword>
<organism evidence="5 6">
    <name type="scientific">Snodgrassella alvi SCGC AB-598-J21</name>
    <dbReference type="NCBI Taxonomy" id="1385367"/>
    <lineage>
        <taxon>Bacteria</taxon>
        <taxon>Pseudomonadati</taxon>
        <taxon>Pseudomonadota</taxon>
        <taxon>Betaproteobacteria</taxon>
        <taxon>Neisseriales</taxon>
        <taxon>Neisseriaceae</taxon>
        <taxon>Snodgrassella</taxon>
    </lineage>
</organism>
<feature type="transmembrane region" description="Helical" evidence="3">
    <location>
        <begin position="179"/>
        <end position="196"/>
    </location>
</feature>
<dbReference type="CDD" id="cd03386">
    <property type="entry name" value="PAP2_Aur1_like"/>
    <property type="match status" value="1"/>
</dbReference>
<keyword evidence="3" id="KW-0472">Membrane</keyword>
<evidence type="ECO:0000256" key="1">
    <source>
        <dbReference type="ARBA" id="ARBA00022801"/>
    </source>
</evidence>
<comment type="caution">
    <text evidence="5">The sequence shown here is derived from an EMBL/GenBank/DDBJ whole genome shotgun (WGS) entry which is preliminary data.</text>
</comment>
<feature type="transmembrane region" description="Helical" evidence="3">
    <location>
        <begin position="49"/>
        <end position="74"/>
    </location>
</feature>
<feature type="transmembrane region" description="Helical" evidence="3">
    <location>
        <begin position="216"/>
        <end position="233"/>
    </location>
</feature>